<dbReference type="InterPro" id="IPR049704">
    <property type="entry name" value="Aminotrans_3_PPA_site"/>
</dbReference>
<dbReference type="Gene3D" id="3.90.1150.10">
    <property type="entry name" value="Aspartate Aminotransferase, domain 1"/>
    <property type="match status" value="1"/>
</dbReference>
<evidence type="ECO:0000313" key="5">
    <source>
        <dbReference type="EMBL" id="SVA35737.1"/>
    </source>
</evidence>
<dbReference type="CDD" id="cd00610">
    <property type="entry name" value="OAT_like"/>
    <property type="match status" value="1"/>
</dbReference>
<protein>
    <recommendedName>
        <fullName evidence="6">Beta-alanine--pyruvate transaminase</fullName>
    </recommendedName>
</protein>
<proteinExistence type="inferred from homology"/>
<dbReference type="InterPro" id="IPR005814">
    <property type="entry name" value="Aminotrans_3"/>
</dbReference>
<dbReference type="InterPro" id="IPR015421">
    <property type="entry name" value="PyrdxlP-dep_Trfase_major"/>
</dbReference>
<evidence type="ECO:0000256" key="1">
    <source>
        <dbReference type="ARBA" id="ARBA00008954"/>
    </source>
</evidence>
<accession>A0A381V7R2</accession>
<comment type="similarity">
    <text evidence="1">Belongs to the class-III pyridoxal-phosphate-dependent aminotransferase family.</text>
</comment>
<dbReference type="SUPFAM" id="SSF53383">
    <property type="entry name" value="PLP-dependent transferases"/>
    <property type="match status" value="1"/>
</dbReference>
<name>A0A381V7R2_9ZZZZ</name>
<dbReference type="EMBL" id="UINC01007935">
    <property type="protein sequence ID" value="SVA35737.1"/>
    <property type="molecule type" value="Genomic_DNA"/>
</dbReference>
<dbReference type="Pfam" id="PF00202">
    <property type="entry name" value="Aminotran_3"/>
    <property type="match status" value="1"/>
</dbReference>
<dbReference type="PIRSF" id="PIRSF000521">
    <property type="entry name" value="Transaminase_4ab_Lys_Orn"/>
    <property type="match status" value="1"/>
</dbReference>
<reference evidence="5" key="1">
    <citation type="submission" date="2018-05" db="EMBL/GenBank/DDBJ databases">
        <authorList>
            <person name="Lanie J.A."/>
            <person name="Ng W.-L."/>
            <person name="Kazmierczak K.M."/>
            <person name="Andrzejewski T.M."/>
            <person name="Davidsen T.M."/>
            <person name="Wayne K.J."/>
            <person name="Tettelin H."/>
            <person name="Glass J.I."/>
            <person name="Rusch D."/>
            <person name="Podicherti R."/>
            <person name="Tsui H.-C.T."/>
            <person name="Winkler M.E."/>
        </authorList>
    </citation>
    <scope>NUCLEOTIDE SEQUENCE</scope>
</reference>
<dbReference type="InterPro" id="IPR015422">
    <property type="entry name" value="PyrdxlP-dep_Trfase_small"/>
</dbReference>
<evidence type="ECO:0000256" key="4">
    <source>
        <dbReference type="ARBA" id="ARBA00022898"/>
    </source>
</evidence>
<sequence>MSNALPNLEAYWMPYTGNRYFKKNPRMFKEAKGMFYTTHTDQQVLDGASGLWCCNAGHCHPTIVEAVQKQAETLDYATAFQLGHPTIFEMADKLVNMAPDGITHVFFSNSGSEAVDTALKMALAYHRARGEGHRTRLIGREKGYHGVGFGGISVGGMSPNRKMFGALLPAVDHLKHTHNLEHNAFSVGQPKWGGHLADELSDILALHDPSTVAAVILEPIAGSGGVLIPPVGYLERIRQICDEHGILLIMDEVITGFGRTGKSFAAEAFDVSPDIMTIAKGMTCGMVPMGGVMVQEEIYETFMTGPEDSIEFYHGYTYSGHPLAAAAGLATLNVYEEEGLFQRASELAPILEEELQTVKGSNYVIDIRNYGLLGAIELEPIEGQPTARALQVFRECFSRGVLVRTTGDTIALCPPYIATEDQVRTVVQTVKESLTAIG</sequence>
<dbReference type="PROSITE" id="PS00600">
    <property type="entry name" value="AA_TRANSFER_CLASS_3"/>
    <property type="match status" value="1"/>
</dbReference>
<keyword evidence="3" id="KW-0808">Transferase</keyword>
<gene>
    <name evidence="5" type="ORF">METZ01_LOCUS88591</name>
</gene>
<dbReference type="Gene3D" id="3.40.640.10">
    <property type="entry name" value="Type I PLP-dependent aspartate aminotransferase-like (Major domain)"/>
    <property type="match status" value="1"/>
</dbReference>
<keyword evidence="2" id="KW-0032">Aminotransferase</keyword>
<evidence type="ECO:0000256" key="2">
    <source>
        <dbReference type="ARBA" id="ARBA00022576"/>
    </source>
</evidence>
<dbReference type="GO" id="GO:0008483">
    <property type="term" value="F:transaminase activity"/>
    <property type="evidence" value="ECO:0007669"/>
    <property type="project" value="UniProtKB-KW"/>
</dbReference>
<dbReference type="FunFam" id="3.40.640.10:FF:000014">
    <property type="entry name" value="Adenosylmethionine-8-amino-7-oxononanoate aminotransferase, probable"/>
    <property type="match status" value="1"/>
</dbReference>
<dbReference type="GO" id="GO:0030170">
    <property type="term" value="F:pyridoxal phosphate binding"/>
    <property type="evidence" value="ECO:0007669"/>
    <property type="project" value="InterPro"/>
</dbReference>
<dbReference type="PANTHER" id="PTHR43094:SF1">
    <property type="entry name" value="AMINOTRANSFERASE CLASS-III"/>
    <property type="match status" value="1"/>
</dbReference>
<dbReference type="InterPro" id="IPR015424">
    <property type="entry name" value="PyrdxlP-dep_Trfase"/>
</dbReference>
<keyword evidence="4" id="KW-0663">Pyridoxal phosphate</keyword>
<organism evidence="5">
    <name type="scientific">marine metagenome</name>
    <dbReference type="NCBI Taxonomy" id="408172"/>
    <lineage>
        <taxon>unclassified sequences</taxon>
        <taxon>metagenomes</taxon>
        <taxon>ecological metagenomes</taxon>
    </lineage>
</organism>
<evidence type="ECO:0000256" key="3">
    <source>
        <dbReference type="ARBA" id="ARBA00022679"/>
    </source>
</evidence>
<dbReference type="PANTHER" id="PTHR43094">
    <property type="entry name" value="AMINOTRANSFERASE"/>
    <property type="match status" value="1"/>
</dbReference>
<evidence type="ECO:0008006" key="6">
    <source>
        <dbReference type="Google" id="ProtNLM"/>
    </source>
</evidence>
<dbReference type="AlphaFoldDB" id="A0A381V7R2"/>